<sequence>MAENNLCLEGEPTLFQKVKSKFGLSDAAELQIFDETDTAVEEDILLELMEANPDLCLTVCDSFLGEGWDSDMASLLLLLYLLSSTAGRKRTKISRSDAVDKMVHSTSHAAASMSTCGEERVNNLYNIDINITDESPRIRELRAKLLK</sequence>
<name>A0AAD9B2W0_DISEL</name>
<dbReference type="EMBL" id="JASDAP010000028">
    <property type="protein sequence ID" value="KAK1876402.1"/>
    <property type="molecule type" value="Genomic_DNA"/>
</dbReference>
<reference evidence="1" key="1">
    <citation type="submission" date="2023-04" db="EMBL/GenBank/DDBJ databases">
        <title>Chromosome-level genome of Chaenocephalus aceratus.</title>
        <authorList>
            <person name="Park H."/>
        </authorList>
    </citation>
    <scope>NUCLEOTIDE SEQUENCE</scope>
    <source>
        <strain evidence="1">DE</strain>
        <tissue evidence="1">Muscle</tissue>
    </source>
</reference>
<proteinExistence type="predicted"/>
<accession>A0AAD9B2W0</accession>
<dbReference type="Proteomes" id="UP001228049">
    <property type="component" value="Unassembled WGS sequence"/>
</dbReference>
<keyword evidence="2" id="KW-1185">Reference proteome</keyword>
<comment type="caution">
    <text evidence="1">The sequence shown here is derived from an EMBL/GenBank/DDBJ whole genome shotgun (WGS) entry which is preliminary data.</text>
</comment>
<dbReference type="AlphaFoldDB" id="A0AAD9B2W0"/>
<organism evidence="1 2">
    <name type="scientific">Dissostichus eleginoides</name>
    <name type="common">Patagonian toothfish</name>
    <name type="synonym">Dissostichus amissus</name>
    <dbReference type="NCBI Taxonomy" id="100907"/>
    <lineage>
        <taxon>Eukaryota</taxon>
        <taxon>Metazoa</taxon>
        <taxon>Chordata</taxon>
        <taxon>Craniata</taxon>
        <taxon>Vertebrata</taxon>
        <taxon>Euteleostomi</taxon>
        <taxon>Actinopterygii</taxon>
        <taxon>Neopterygii</taxon>
        <taxon>Teleostei</taxon>
        <taxon>Neoteleostei</taxon>
        <taxon>Acanthomorphata</taxon>
        <taxon>Eupercaria</taxon>
        <taxon>Perciformes</taxon>
        <taxon>Notothenioidei</taxon>
        <taxon>Nototheniidae</taxon>
        <taxon>Dissostichus</taxon>
    </lineage>
</organism>
<evidence type="ECO:0000313" key="2">
    <source>
        <dbReference type="Proteomes" id="UP001228049"/>
    </source>
</evidence>
<evidence type="ECO:0000313" key="1">
    <source>
        <dbReference type="EMBL" id="KAK1876402.1"/>
    </source>
</evidence>
<protein>
    <submittedName>
        <fullName evidence="1">ACT domain containing protein ACR3</fullName>
    </submittedName>
</protein>
<gene>
    <name evidence="1" type="ORF">KUDE01_001725</name>
</gene>